<evidence type="ECO:0000256" key="1">
    <source>
        <dbReference type="ARBA" id="ARBA00006962"/>
    </source>
</evidence>
<feature type="domain" description="Erythromycin biosynthesis protein CIII-like C-terminal" evidence="4">
    <location>
        <begin position="255"/>
        <end position="401"/>
    </location>
</feature>
<evidence type="ECO:0000256" key="2">
    <source>
        <dbReference type="ARBA" id="ARBA00022676"/>
    </source>
</evidence>
<evidence type="ECO:0000313" key="7">
    <source>
        <dbReference type="Proteomes" id="UP000295680"/>
    </source>
</evidence>
<name>A0A4R2IN15_9PSEU</name>
<dbReference type="InterPro" id="IPR050426">
    <property type="entry name" value="Glycosyltransferase_28"/>
</dbReference>
<keyword evidence="7" id="KW-1185">Reference proteome</keyword>
<dbReference type="Pfam" id="PF06722">
    <property type="entry name" value="EryCIII-like_C"/>
    <property type="match status" value="1"/>
</dbReference>
<dbReference type="PANTHER" id="PTHR48050">
    <property type="entry name" value="STEROL 3-BETA-GLUCOSYLTRANSFERASE"/>
    <property type="match status" value="1"/>
</dbReference>
<keyword evidence="3 6" id="KW-0808">Transferase</keyword>
<dbReference type="InterPro" id="IPR048284">
    <property type="entry name" value="EryCIII-like_N"/>
</dbReference>
<dbReference type="Proteomes" id="UP000295680">
    <property type="component" value="Unassembled WGS sequence"/>
</dbReference>
<evidence type="ECO:0000259" key="5">
    <source>
        <dbReference type="Pfam" id="PF21036"/>
    </source>
</evidence>
<evidence type="ECO:0000259" key="4">
    <source>
        <dbReference type="Pfam" id="PF06722"/>
    </source>
</evidence>
<feature type="domain" description="Erythromycin biosynthesis protein CIII-like N-terminal" evidence="5">
    <location>
        <begin position="22"/>
        <end position="237"/>
    </location>
</feature>
<comment type="caution">
    <text evidence="6">The sequence shown here is derived from an EMBL/GenBank/DDBJ whole genome shotgun (WGS) entry which is preliminary data.</text>
</comment>
<proteinExistence type="inferred from homology"/>
<evidence type="ECO:0000313" key="6">
    <source>
        <dbReference type="EMBL" id="TCO46631.1"/>
    </source>
</evidence>
<gene>
    <name evidence="6" type="ORF">EV192_11826</name>
</gene>
<dbReference type="EMBL" id="SLWS01000018">
    <property type="protein sequence ID" value="TCO46631.1"/>
    <property type="molecule type" value="Genomic_DNA"/>
</dbReference>
<dbReference type="InterPro" id="IPR010610">
    <property type="entry name" value="EryCIII-like_C"/>
</dbReference>
<protein>
    <submittedName>
        <fullName evidence="6">Glycosyltransferase</fullName>
    </submittedName>
</protein>
<dbReference type="GO" id="GO:0017000">
    <property type="term" value="P:antibiotic biosynthetic process"/>
    <property type="evidence" value="ECO:0007669"/>
    <property type="project" value="UniProtKB-ARBA"/>
</dbReference>
<dbReference type="RefSeq" id="WP_165961007.1">
    <property type="nucleotide sequence ID" value="NZ_SLWS01000018.1"/>
</dbReference>
<dbReference type="SUPFAM" id="SSF53756">
    <property type="entry name" value="UDP-Glycosyltransferase/glycogen phosphorylase"/>
    <property type="match status" value="1"/>
</dbReference>
<comment type="similarity">
    <text evidence="1">Belongs to the glycosyltransferase 28 family.</text>
</comment>
<dbReference type="PANTHER" id="PTHR48050:SF13">
    <property type="entry name" value="STEROL 3-BETA-GLUCOSYLTRANSFERASE UGT80A2"/>
    <property type="match status" value="1"/>
</dbReference>
<keyword evidence="2" id="KW-0328">Glycosyltransferase</keyword>
<dbReference type="Pfam" id="PF21036">
    <property type="entry name" value="EryCIII-like_N"/>
    <property type="match status" value="1"/>
</dbReference>
<reference evidence="6 7" key="1">
    <citation type="submission" date="2019-03" db="EMBL/GenBank/DDBJ databases">
        <title>Genomic Encyclopedia of Type Strains, Phase IV (KMG-IV): sequencing the most valuable type-strain genomes for metagenomic binning, comparative biology and taxonomic classification.</title>
        <authorList>
            <person name="Goeker M."/>
        </authorList>
    </citation>
    <scope>NUCLEOTIDE SEQUENCE [LARGE SCALE GENOMIC DNA]</scope>
    <source>
        <strain evidence="6 7">DSM 45934</strain>
    </source>
</reference>
<accession>A0A4R2IN15</accession>
<dbReference type="InterPro" id="IPR002213">
    <property type="entry name" value="UDP_glucos_trans"/>
</dbReference>
<dbReference type="CDD" id="cd03784">
    <property type="entry name" value="GT1_Gtf-like"/>
    <property type="match status" value="1"/>
</dbReference>
<dbReference type="Gene3D" id="3.40.50.2000">
    <property type="entry name" value="Glycogen Phosphorylase B"/>
    <property type="match status" value="2"/>
</dbReference>
<sequence>MRVLFTSSAARPHLFPVVPLAWACRAAGHEVRVASGVKIAADIVHTGLPAVLSGGVPVHPAKGRAEFVASIYSQEPWPHEWPVNPHLLNDRQREHLERLANAVIAGSAAMVADFVGFAQWWRPDIVVYEAVCYAGAVTAAVLGIPGVRHLFGSASLPCLELRDGRPLSAYVQMFRRFGVDVTTSAAMTVDPTPPSMRLADAEQPWRAMRYVPYNGSGDVPRWLAGPRSRPRVCVTWGHTMVRALGGAAAGPYRQAIDAIATLDVDIVVVASGEQLAQLGELPKRVRTSESTPLSLVLPYCDLIMHQGGDGTTLTAAAQGLPQLAITRKPDAEVPAGRLAMSGAGIHLRYQELRHNRSGWDLVRTAVEKLLADQAYRDAAGRLRAEIEGQPTPAELVPVLEETA</sequence>
<organism evidence="6 7">
    <name type="scientific">Actinocrispum wychmicini</name>
    <dbReference type="NCBI Taxonomy" id="1213861"/>
    <lineage>
        <taxon>Bacteria</taxon>
        <taxon>Bacillati</taxon>
        <taxon>Actinomycetota</taxon>
        <taxon>Actinomycetes</taxon>
        <taxon>Pseudonocardiales</taxon>
        <taxon>Pseudonocardiaceae</taxon>
        <taxon>Actinocrispum</taxon>
    </lineage>
</organism>
<evidence type="ECO:0000256" key="3">
    <source>
        <dbReference type="ARBA" id="ARBA00022679"/>
    </source>
</evidence>
<dbReference type="GO" id="GO:0016758">
    <property type="term" value="F:hexosyltransferase activity"/>
    <property type="evidence" value="ECO:0007669"/>
    <property type="project" value="UniProtKB-ARBA"/>
</dbReference>
<dbReference type="GO" id="GO:0008194">
    <property type="term" value="F:UDP-glycosyltransferase activity"/>
    <property type="evidence" value="ECO:0007669"/>
    <property type="project" value="InterPro"/>
</dbReference>
<dbReference type="AlphaFoldDB" id="A0A4R2IN15"/>